<dbReference type="WBParaSite" id="nOo.2.0.1.t06927-RA">
    <property type="protein sequence ID" value="nOo.2.0.1.t06927-RA"/>
    <property type="gene ID" value="nOo.2.0.1.g06927"/>
</dbReference>
<dbReference type="OrthoDB" id="5873345at2759"/>
<evidence type="ECO:0000313" key="1">
    <source>
        <dbReference type="EMBL" id="VDK84223.1"/>
    </source>
</evidence>
<reference evidence="3" key="1">
    <citation type="submission" date="2016-06" db="UniProtKB">
        <authorList>
            <consortium name="WormBaseParasite"/>
        </authorList>
    </citation>
    <scope>IDENTIFICATION</scope>
</reference>
<sequence length="182" mass="20944">MLSKVGNRALKFNEETKGMCCTARKIKLSQLEEPAQPLKTLLAKHTPNQSVSYRKSGNATMHLENGQRVYFTAANVQQIVLNPPATTLTAFFTLCQNYSFAKTLLYPKLPTDYTWSVKKKADISIQKQRVYSNVTLCHNFKSMDENLKYFVKMNIEHLRQRGSPRHDLILEKIIHELLEDNP</sequence>
<reference evidence="1 2" key="2">
    <citation type="submission" date="2018-08" db="EMBL/GenBank/DDBJ databases">
        <authorList>
            <person name="Laetsch R D."/>
            <person name="Stevens L."/>
            <person name="Kumar S."/>
            <person name="Blaxter L. M."/>
        </authorList>
    </citation>
    <scope>NUCLEOTIDE SEQUENCE [LARGE SCALE GENOMIC DNA]</scope>
</reference>
<organism evidence="3">
    <name type="scientific">Onchocerca ochengi</name>
    <name type="common">Filarial nematode worm</name>
    <dbReference type="NCBI Taxonomy" id="42157"/>
    <lineage>
        <taxon>Eukaryota</taxon>
        <taxon>Metazoa</taxon>
        <taxon>Ecdysozoa</taxon>
        <taxon>Nematoda</taxon>
        <taxon>Chromadorea</taxon>
        <taxon>Rhabditida</taxon>
        <taxon>Spirurina</taxon>
        <taxon>Spiruromorpha</taxon>
        <taxon>Filarioidea</taxon>
        <taxon>Onchocercidae</taxon>
        <taxon>Onchocerca</taxon>
    </lineage>
</organism>
<gene>
    <name evidence="1" type="ORF">NOO_LOCUS6927</name>
</gene>
<dbReference type="AlphaFoldDB" id="A0A182EFQ9"/>
<dbReference type="EMBL" id="UYRW01002286">
    <property type="protein sequence ID" value="VDK84223.1"/>
    <property type="molecule type" value="Genomic_DNA"/>
</dbReference>
<proteinExistence type="predicted"/>
<name>A0A182EFQ9_ONCOC</name>
<protein>
    <submittedName>
        <fullName evidence="3">THAP-type domain-containing protein</fullName>
    </submittedName>
</protein>
<dbReference type="STRING" id="42157.A0A182EFQ9"/>
<evidence type="ECO:0000313" key="3">
    <source>
        <dbReference type="WBParaSite" id="nOo.2.0.1.t06927-RA"/>
    </source>
</evidence>
<keyword evidence="2" id="KW-1185">Reference proteome</keyword>
<evidence type="ECO:0000313" key="2">
    <source>
        <dbReference type="Proteomes" id="UP000271087"/>
    </source>
</evidence>
<accession>A0A182EFQ9</accession>
<dbReference type="Proteomes" id="UP000271087">
    <property type="component" value="Unassembled WGS sequence"/>
</dbReference>